<keyword evidence="5" id="KW-1185">Reference proteome</keyword>
<dbReference type="EMBL" id="KQ964546">
    <property type="protein sequence ID" value="KXN69147.1"/>
    <property type="molecule type" value="Genomic_DNA"/>
</dbReference>
<feature type="transmembrane region" description="Helical" evidence="3">
    <location>
        <begin position="7"/>
        <end position="25"/>
    </location>
</feature>
<gene>
    <name evidence="4" type="ORF">CONCODRAFT_51002</name>
</gene>
<dbReference type="OrthoDB" id="447314at2759"/>
<dbReference type="Proteomes" id="UP000070444">
    <property type="component" value="Unassembled WGS sequence"/>
</dbReference>
<dbReference type="Pfam" id="PF09435">
    <property type="entry name" value="DUF2015"/>
    <property type="match status" value="1"/>
</dbReference>
<reference evidence="4 5" key="1">
    <citation type="journal article" date="2015" name="Genome Biol. Evol.">
        <title>Phylogenomic analyses indicate that early fungi evolved digesting cell walls of algal ancestors of land plants.</title>
        <authorList>
            <person name="Chang Y."/>
            <person name="Wang S."/>
            <person name="Sekimoto S."/>
            <person name="Aerts A.L."/>
            <person name="Choi C."/>
            <person name="Clum A."/>
            <person name="LaButti K.M."/>
            <person name="Lindquist E.A."/>
            <person name="Yee Ngan C."/>
            <person name="Ohm R.A."/>
            <person name="Salamov A.A."/>
            <person name="Grigoriev I.V."/>
            <person name="Spatafora J.W."/>
            <person name="Berbee M.L."/>
        </authorList>
    </citation>
    <scope>NUCLEOTIDE SEQUENCE [LARGE SCALE GENOMIC DNA]</scope>
    <source>
        <strain evidence="4 5">NRRL 28638</strain>
    </source>
</reference>
<dbReference type="PANTHER" id="PTHR28023">
    <property type="entry name" value="UPF0357 PROTEIN YCL012C"/>
    <property type="match status" value="1"/>
</dbReference>
<sequence length="153" mass="17697">MEYKSKLPQYILYGILAFALMIYIIKKYFVKTQKFIQLSNEEESHNNSPDSLDLPNREQSFIKDLEFGLNSSNFNIEDNIASDDNRPGLKDSQEIIEIMKLNNCTFDEARLIRQKKVFKMNGIDPETGIPLDSKFVTFDSLLGEEGNSNWDNN</sequence>
<evidence type="ECO:0000313" key="5">
    <source>
        <dbReference type="Proteomes" id="UP000070444"/>
    </source>
</evidence>
<evidence type="ECO:0000256" key="1">
    <source>
        <dbReference type="ARBA" id="ARBA00008325"/>
    </source>
</evidence>
<dbReference type="PANTHER" id="PTHR28023:SF1">
    <property type="entry name" value="UPF0357 PROTEIN YCL012C"/>
    <property type="match status" value="1"/>
</dbReference>
<accession>A0A137P274</accession>
<protein>
    <submittedName>
        <fullName evidence="4">Uncharacterized protein</fullName>
    </submittedName>
</protein>
<dbReference type="AlphaFoldDB" id="A0A137P274"/>
<keyword evidence="3" id="KW-1133">Transmembrane helix</keyword>
<keyword evidence="2" id="KW-0732">Signal</keyword>
<proteinExistence type="inferred from homology"/>
<keyword evidence="3" id="KW-0472">Membrane</keyword>
<evidence type="ECO:0000256" key="2">
    <source>
        <dbReference type="ARBA" id="ARBA00022729"/>
    </source>
</evidence>
<comment type="similarity">
    <text evidence="1">Belongs to the UPF0357 family.</text>
</comment>
<evidence type="ECO:0000256" key="3">
    <source>
        <dbReference type="SAM" id="Phobius"/>
    </source>
</evidence>
<evidence type="ECO:0000313" key="4">
    <source>
        <dbReference type="EMBL" id="KXN69147.1"/>
    </source>
</evidence>
<keyword evidence="3" id="KW-0812">Transmembrane</keyword>
<name>A0A137P274_CONC2</name>
<organism evidence="4 5">
    <name type="scientific">Conidiobolus coronatus (strain ATCC 28846 / CBS 209.66 / NRRL 28638)</name>
    <name type="common">Delacroixia coronata</name>
    <dbReference type="NCBI Taxonomy" id="796925"/>
    <lineage>
        <taxon>Eukaryota</taxon>
        <taxon>Fungi</taxon>
        <taxon>Fungi incertae sedis</taxon>
        <taxon>Zoopagomycota</taxon>
        <taxon>Entomophthoromycotina</taxon>
        <taxon>Entomophthoromycetes</taxon>
        <taxon>Entomophthorales</taxon>
        <taxon>Ancylistaceae</taxon>
        <taxon>Conidiobolus</taxon>
    </lineage>
</organism>
<dbReference type="InterPro" id="IPR018559">
    <property type="entry name" value="DUF2015"/>
</dbReference>